<dbReference type="AlphaFoldDB" id="A0A9N9ZYB0"/>
<dbReference type="EMBL" id="OU963862">
    <property type="protein sequence ID" value="CAH0381824.1"/>
    <property type="molecule type" value="Genomic_DNA"/>
</dbReference>
<sequence length="273" mass="30295">MEDNGHCMPSNNIILTTNLFSDFILGAQDCDAAIRGVPCCNNCECSNESDAGKLMWYAIPEYQTIWNGHCPITSRGKPSCSIESSKNLMAEFARFDCVLHRFYPGAFLLGLPYQNLDTGKNSSSARGVIAEDGRVHSACLGVAFQPHSFPPITLRILATLPASTPLLTTPQDRFGFVTFQCEDVVDKVCEIHFHEINNKMLAFLDNKSNNGWKKNSNMYQLFKELCIVQTCEEPQQSQYPSSCIARGVVVTDIARGAVRVSADETQFLEKNFA</sequence>
<proteinExistence type="predicted"/>
<reference evidence="1" key="1">
    <citation type="submission" date="2021-12" db="EMBL/GenBank/DDBJ databases">
        <authorList>
            <person name="King R."/>
        </authorList>
    </citation>
    <scope>NUCLEOTIDE SEQUENCE</scope>
</reference>
<name>A0A9N9ZYB0_BEMTA</name>
<gene>
    <name evidence="1" type="ORF">BEMITA_LOCUS1439</name>
</gene>
<dbReference type="Proteomes" id="UP001152759">
    <property type="component" value="Chromosome 1"/>
</dbReference>
<evidence type="ECO:0000313" key="2">
    <source>
        <dbReference type="Proteomes" id="UP001152759"/>
    </source>
</evidence>
<organism evidence="1 2">
    <name type="scientific">Bemisia tabaci</name>
    <name type="common">Sweetpotato whitefly</name>
    <name type="synonym">Aleurodes tabaci</name>
    <dbReference type="NCBI Taxonomy" id="7038"/>
    <lineage>
        <taxon>Eukaryota</taxon>
        <taxon>Metazoa</taxon>
        <taxon>Ecdysozoa</taxon>
        <taxon>Arthropoda</taxon>
        <taxon>Hexapoda</taxon>
        <taxon>Insecta</taxon>
        <taxon>Pterygota</taxon>
        <taxon>Neoptera</taxon>
        <taxon>Paraneoptera</taxon>
        <taxon>Hemiptera</taxon>
        <taxon>Sternorrhyncha</taxon>
        <taxon>Aleyrodoidea</taxon>
        <taxon>Aleyrodidae</taxon>
        <taxon>Aleyrodinae</taxon>
        <taxon>Bemisia</taxon>
    </lineage>
</organism>
<accession>A0A9N9ZYB0</accession>
<keyword evidence="2" id="KW-1185">Reference proteome</keyword>
<protein>
    <submittedName>
        <fullName evidence="1">Uncharacterized protein</fullName>
    </submittedName>
</protein>
<evidence type="ECO:0000313" key="1">
    <source>
        <dbReference type="EMBL" id="CAH0381824.1"/>
    </source>
</evidence>